<dbReference type="Proteomes" id="UP000199086">
    <property type="component" value="Unassembled WGS sequence"/>
</dbReference>
<gene>
    <name evidence="3" type="ORF">GA0111570_109124</name>
</gene>
<dbReference type="CDD" id="cd04908">
    <property type="entry name" value="ACT_Bt0572_1"/>
    <property type="match status" value="1"/>
</dbReference>
<name>A0A1G6HG87_9ACTN</name>
<dbReference type="Pfam" id="PF19571">
    <property type="entry name" value="ACT_8"/>
    <property type="match status" value="1"/>
</dbReference>
<evidence type="ECO:0000313" key="4">
    <source>
        <dbReference type="Proteomes" id="UP000199086"/>
    </source>
</evidence>
<dbReference type="InterPro" id="IPR045739">
    <property type="entry name" value="ACT_dom_pair"/>
</dbReference>
<feature type="region of interest" description="Disordered" evidence="1">
    <location>
        <begin position="1"/>
        <end position="25"/>
    </location>
</feature>
<reference evidence="3 4" key="1">
    <citation type="submission" date="2016-06" db="EMBL/GenBank/DDBJ databases">
        <authorList>
            <person name="Olsen C.W."/>
            <person name="Carey S."/>
            <person name="Hinshaw L."/>
            <person name="Karasin A.I."/>
        </authorList>
    </citation>
    <scope>NUCLEOTIDE SEQUENCE [LARGE SCALE GENOMIC DNA]</scope>
    <source>
        <strain evidence="3 4">LZ-22</strain>
    </source>
</reference>
<dbReference type="OrthoDB" id="9790662at2"/>
<dbReference type="PROSITE" id="PS51671">
    <property type="entry name" value="ACT"/>
    <property type="match status" value="1"/>
</dbReference>
<dbReference type="Gene3D" id="3.30.2130.10">
    <property type="entry name" value="VC0802-like"/>
    <property type="match status" value="1"/>
</dbReference>
<dbReference type="PANTHER" id="PTHR40099">
    <property type="entry name" value="ACETOLACTATE SYNTHASE, SMALL SUBUNIT"/>
    <property type="match status" value="1"/>
</dbReference>
<dbReference type="EMBL" id="FMYF01000009">
    <property type="protein sequence ID" value="SDB93231.1"/>
    <property type="molecule type" value="Genomic_DNA"/>
</dbReference>
<dbReference type="SUPFAM" id="SSF55021">
    <property type="entry name" value="ACT-like"/>
    <property type="match status" value="2"/>
</dbReference>
<dbReference type="STRING" id="1577474.GA0111570_109124"/>
<dbReference type="InterPro" id="IPR045865">
    <property type="entry name" value="ACT-like_dom_sf"/>
</dbReference>
<dbReference type="PANTHER" id="PTHR40099:SF1">
    <property type="entry name" value="ACETOLACTATE SYNTHASE, SMALL SUBUNIT"/>
    <property type="match status" value="1"/>
</dbReference>
<dbReference type="RefSeq" id="WP_139283248.1">
    <property type="nucleotide sequence ID" value="NZ_FMYF01000009.1"/>
</dbReference>
<evidence type="ECO:0000256" key="1">
    <source>
        <dbReference type="SAM" id="MobiDB-lite"/>
    </source>
</evidence>
<organism evidence="3 4">
    <name type="scientific">Raineyella antarctica</name>
    <dbReference type="NCBI Taxonomy" id="1577474"/>
    <lineage>
        <taxon>Bacteria</taxon>
        <taxon>Bacillati</taxon>
        <taxon>Actinomycetota</taxon>
        <taxon>Actinomycetes</taxon>
        <taxon>Propionibacteriales</taxon>
        <taxon>Propionibacteriaceae</taxon>
        <taxon>Raineyella</taxon>
    </lineage>
</organism>
<keyword evidence="4" id="KW-1185">Reference proteome</keyword>
<accession>A0A1G6HG87</accession>
<feature type="domain" description="ACT" evidence="2">
    <location>
        <begin position="35"/>
        <end position="109"/>
    </location>
</feature>
<proteinExistence type="predicted"/>
<evidence type="ECO:0000313" key="3">
    <source>
        <dbReference type="EMBL" id="SDB93231.1"/>
    </source>
</evidence>
<sequence length="162" mass="17049">MSEQQLEESPAGEARPAGTGAGESPVDEHIVELGQVSVFLENRPGNLSAVARVLADAGTNLRALTIAETARFGIARLIADDTDRALAALHEAGFTARVDKVFGIQVPDRPGGLADLLQVFDGNVSVEYMYADLKGAGTNSLLIMKLEPVDVAMEILADAGLY</sequence>
<dbReference type="AlphaFoldDB" id="A0A1G6HG87"/>
<protein>
    <submittedName>
        <fullName evidence="3">Uncharacterized conserved protein, contains tandem ACT domains</fullName>
    </submittedName>
</protein>
<evidence type="ECO:0000259" key="2">
    <source>
        <dbReference type="PROSITE" id="PS51671"/>
    </source>
</evidence>
<dbReference type="InterPro" id="IPR002912">
    <property type="entry name" value="ACT_dom"/>
</dbReference>